<dbReference type="InterPro" id="IPR001932">
    <property type="entry name" value="PPM-type_phosphatase-like_dom"/>
</dbReference>
<accession>A0ABV8J1W4</accession>
<keyword evidence="2" id="KW-0472">Membrane</keyword>
<reference evidence="5" key="1">
    <citation type="journal article" date="2019" name="Int. J. Syst. Evol. Microbiol.">
        <title>The Global Catalogue of Microorganisms (GCM) 10K type strain sequencing project: providing services to taxonomists for standard genome sequencing and annotation.</title>
        <authorList>
            <consortium name="The Broad Institute Genomics Platform"/>
            <consortium name="The Broad Institute Genome Sequencing Center for Infectious Disease"/>
            <person name="Wu L."/>
            <person name="Ma J."/>
        </authorList>
    </citation>
    <scope>NUCLEOTIDE SEQUENCE [LARGE SCALE GENOMIC DNA]</scope>
    <source>
        <strain evidence="5">TBRC 5832</strain>
    </source>
</reference>
<dbReference type="Pfam" id="PF07228">
    <property type="entry name" value="SpoIIE"/>
    <property type="match status" value="1"/>
</dbReference>
<proteinExistence type="predicted"/>
<keyword evidence="1 4" id="KW-0378">Hydrolase</keyword>
<gene>
    <name evidence="4" type="ORF">ACFO0C_35565</name>
</gene>
<feature type="domain" description="PPM-type phosphatase" evidence="3">
    <location>
        <begin position="185"/>
        <end position="408"/>
    </location>
</feature>
<evidence type="ECO:0000313" key="5">
    <source>
        <dbReference type="Proteomes" id="UP001595867"/>
    </source>
</evidence>
<feature type="transmembrane region" description="Helical" evidence="2">
    <location>
        <begin position="20"/>
        <end position="42"/>
    </location>
</feature>
<keyword evidence="2" id="KW-0812">Transmembrane</keyword>
<sequence>MDFLLAAYRVLGQSLHLDRNARAAVCLPVPVLGTVAALVLTIGPQRIRWWTRDGHTAADGPARMPVRFEDTAPGDLPDWIRAVLADADSPCVRPLSSDDRVLPGGTRHHGHGAVVRLPCDQLRAGALVLLREPGEPDLDDADLHLAAQYGQPVGRALTAALLYRDQVTVADALRAALRPAPLPAVDGLDLAAAYRPSLEAMYISGDILHVEPLTEGGAMCVVGDVCGKGVDAAVAGGRLRQSLRILHRVTGQPLDMLAGLNDASIELNGPAATQFATIVVGTVHAAPGGSVLLRLASGGHLPPLVARRSGQVEAVRLGGMMLGAAPEGRFTETVVRLAPGETCVIYTDGVTEARGPAGAMFGRDRLATLLSDYAGAPAAVVAERIEQRVGDWLAEPDHDDIAVLVLRAQPATPPSGGSR</sequence>
<name>A0ABV8J1W4_9ACTN</name>
<dbReference type="EC" id="3.1.3.16" evidence="4"/>
<dbReference type="Gene3D" id="3.60.40.10">
    <property type="entry name" value="PPM-type phosphatase domain"/>
    <property type="match status" value="1"/>
</dbReference>
<organism evidence="4 5">
    <name type="scientific">Actinoplanes subglobosus</name>
    <dbReference type="NCBI Taxonomy" id="1547892"/>
    <lineage>
        <taxon>Bacteria</taxon>
        <taxon>Bacillati</taxon>
        <taxon>Actinomycetota</taxon>
        <taxon>Actinomycetes</taxon>
        <taxon>Micromonosporales</taxon>
        <taxon>Micromonosporaceae</taxon>
        <taxon>Actinoplanes</taxon>
    </lineage>
</organism>
<keyword evidence="2" id="KW-1133">Transmembrane helix</keyword>
<dbReference type="RefSeq" id="WP_378071164.1">
    <property type="nucleotide sequence ID" value="NZ_JBHSBL010000024.1"/>
</dbReference>
<evidence type="ECO:0000256" key="2">
    <source>
        <dbReference type="SAM" id="Phobius"/>
    </source>
</evidence>
<dbReference type="PANTHER" id="PTHR43156">
    <property type="entry name" value="STAGE II SPORULATION PROTEIN E-RELATED"/>
    <property type="match status" value="1"/>
</dbReference>
<evidence type="ECO:0000313" key="4">
    <source>
        <dbReference type="EMBL" id="MFC4070279.1"/>
    </source>
</evidence>
<keyword evidence="5" id="KW-1185">Reference proteome</keyword>
<dbReference type="GO" id="GO:0004722">
    <property type="term" value="F:protein serine/threonine phosphatase activity"/>
    <property type="evidence" value="ECO:0007669"/>
    <property type="project" value="UniProtKB-EC"/>
</dbReference>
<dbReference type="InterPro" id="IPR052016">
    <property type="entry name" value="Bact_Sigma-Reg"/>
</dbReference>
<protein>
    <submittedName>
        <fullName evidence="4">PP2C family protein-serine/threonine phosphatase</fullName>
        <ecNumber evidence="4">3.1.3.16</ecNumber>
    </submittedName>
</protein>
<dbReference type="Proteomes" id="UP001595867">
    <property type="component" value="Unassembled WGS sequence"/>
</dbReference>
<dbReference type="PANTHER" id="PTHR43156:SF2">
    <property type="entry name" value="STAGE II SPORULATION PROTEIN E"/>
    <property type="match status" value="1"/>
</dbReference>
<comment type="caution">
    <text evidence="4">The sequence shown here is derived from an EMBL/GenBank/DDBJ whole genome shotgun (WGS) entry which is preliminary data.</text>
</comment>
<evidence type="ECO:0000259" key="3">
    <source>
        <dbReference type="SMART" id="SM00331"/>
    </source>
</evidence>
<dbReference type="EMBL" id="JBHSBL010000024">
    <property type="protein sequence ID" value="MFC4070279.1"/>
    <property type="molecule type" value="Genomic_DNA"/>
</dbReference>
<dbReference type="SMART" id="SM00331">
    <property type="entry name" value="PP2C_SIG"/>
    <property type="match status" value="1"/>
</dbReference>
<evidence type="ECO:0000256" key="1">
    <source>
        <dbReference type="ARBA" id="ARBA00022801"/>
    </source>
</evidence>
<dbReference type="InterPro" id="IPR036457">
    <property type="entry name" value="PPM-type-like_dom_sf"/>
</dbReference>